<evidence type="ECO:0000313" key="1">
    <source>
        <dbReference type="EMBL" id="AFK49040.1"/>
    </source>
</evidence>
<proteinExistence type="evidence at transcript level"/>
<dbReference type="AlphaFoldDB" id="I3T948"/>
<reference evidence="1" key="1">
    <citation type="submission" date="2012-05" db="EMBL/GenBank/DDBJ databases">
        <authorList>
            <person name="Krishnakumar V."/>
            <person name="Cheung F."/>
            <person name="Xiao Y."/>
            <person name="Chan A."/>
            <person name="Moskal W.A."/>
            <person name="Town C.D."/>
        </authorList>
    </citation>
    <scope>NUCLEOTIDE SEQUENCE</scope>
</reference>
<protein>
    <submittedName>
        <fullName evidence="1">Uncharacterized protein</fullName>
    </submittedName>
</protein>
<accession>I3T948</accession>
<organism evidence="1">
    <name type="scientific">Medicago truncatula</name>
    <name type="common">Barrel medic</name>
    <name type="synonym">Medicago tribuloides</name>
    <dbReference type="NCBI Taxonomy" id="3880"/>
    <lineage>
        <taxon>Eukaryota</taxon>
        <taxon>Viridiplantae</taxon>
        <taxon>Streptophyta</taxon>
        <taxon>Embryophyta</taxon>
        <taxon>Tracheophyta</taxon>
        <taxon>Spermatophyta</taxon>
        <taxon>Magnoliopsida</taxon>
        <taxon>eudicotyledons</taxon>
        <taxon>Gunneridae</taxon>
        <taxon>Pentapetalae</taxon>
        <taxon>rosids</taxon>
        <taxon>fabids</taxon>
        <taxon>Fabales</taxon>
        <taxon>Fabaceae</taxon>
        <taxon>Papilionoideae</taxon>
        <taxon>50 kb inversion clade</taxon>
        <taxon>NPAAA clade</taxon>
        <taxon>Hologalegina</taxon>
        <taxon>IRL clade</taxon>
        <taxon>Trifolieae</taxon>
        <taxon>Medicago</taxon>
    </lineage>
</organism>
<dbReference type="EMBL" id="BT149246">
    <property type="protein sequence ID" value="AFK49040.1"/>
    <property type="molecule type" value="mRNA"/>
</dbReference>
<name>I3T948_MEDTR</name>
<sequence>MEKEEVEIEHQLLNFLHQILVVELHVHILHIEHHNTHGLKNNNSINNHRLIKRILLNLFKPFLRPRVQEYGD</sequence>